<dbReference type="InterPro" id="IPR010982">
    <property type="entry name" value="Lambda_DNA-bd_dom_sf"/>
</dbReference>
<dbReference type="SUPFAM" id="SSF47413">
    <property type="entry name" value="lambda repressor-like DNA-binding domains"/>
    <property type="match status" value="1"/>
</dbReference>
<dbReference type="InterPro" id="IPR001387">
    <property type="entry name" value="Cro/C1-type_HTH"/>
</dbReference>
<evidence type="ECO:0000313" key="3">
    <source>
        <dbReference type="Proteomes" id="UP000253977"/>
    </source>
</evidence>
<organism evidence="2 3">
    <name type="scientific">Thalassococcus profundi</name>
    <dbReference type="NCBI Taxonomy" id="2282382"/>
    <lineage>
        <taxon>Bacteria</taxon>
        <taxon>Pseudomonadati</taxon>
        <taxon>Pseudomonadota</taxon>
        <taxon>Alphaproteobacteria</taxon>
        <taxon>Rhodobacterales</taxon>
        <taxon>Roseobacteraceae</taxon>
        <taxon>Thalassococcus</taxon>
    </lineage>
</organism>
<protein>
    <submittedName>
        <fullName evidence="2">XRE family transcriptional regulator</fullName>
    </submittedName>
</protein>
<dbReference type="Gene3D" id="1.10.260.40">
    <property type="entry name" value="lambda repressor-like DNA-binding domains"/>
    <property type="match status" value="1"/>
</dbReference>
<dbReference type="GO" id="GO:0003677">
    <property type="term" value="F:DNA binding"/>
    <property type="evidence" value="ECO:0007669"/>
    <property type="project" value="InterPro"/>
</dbReference>
<dbReference type="SMART" id="SM00530">
    <property type="entry name" value="HTH_XRE"/>
    <property type="match status" value="1"/>
</dbReference>
<evidence type="ECO:0000313" key="2">
    <source>
        <dbReference type="EMBL" id="RDD66902.1"/>
    </source>
</evidence>
<comment type="caution">
    <text evidence="2">The sequence shown here is derived from an EMBL/GenBank/DDBJ whole genome shotgun (WGS) entry which is preliminary data.</text>
</comment>
<dbReference type="Proteomes" id="UP000253977">
    <property type="component" value="Unassembled WGS sequence"/>
</dbReference>
<reference evidence="2 3" key="1">
    <citation type="submission" date="2018-07" db="EMBL/GenBank/DDBJ databases">
        <title>Thalassococcus profundi sp. nov., a marine bacterium isolated from deep seawater of Okinawa Trough.</title>
        <authorList>
            <person name="Yu M."/>
        </authorList>
    </citation>
    <scope>NUCLEOTIDE SEQUENCE [LARGE SCALE GENOMIC DNA]</scope>
    <source>
        <strain evidence="2 3">WRAS1</strain>
    </source>
</reference>
<feature type="domain" description="HTH cro/C1-type" evidence="1">
    <location>
        <begin position="12"/>
        <end position="66"/>
    </location>
</feature>
<dbReference type="OrthoDB" id="7869536at2"/>
<name>A0A369TPW2_9RHOB</name>
<evidence type="ECO:0000259" key="1">
    <source>
        <dbReference type="PROSITE" id="PS50943"/>
    </source>
</evidence>
<dbReference type="AlphaFoldDB" id="A0A369TPW2"/>
<dbReference type="EMBL" id="QPMK01000004">
    <property type="protein sequence ID" value="RDD66902.1"/>
    <property type="molecule type" value="Genomic_DNA"/>
</dbReference>
<accession>A0A369TPW2</accession>
<proteinExistence type="predicted"/>
<dbReference type="PROSITE" id="PS50943">
    <property type="entry name" value="HTH_CROC1"/>
    <property type="match status" value="1"/>
</dbReference>
<dbReference type="RefSeq" id="WP_114510447.1">
    <property type="nucleotide sequence ID" value="NZ_QPMK01000004.1"/>
</dbReference>
<gene>
    <name evidence="2" type="ORF">DU478_08125</name>
</gene>
<dbReference type="CDD" id="cd00093">
    <property type="entry name" value="HTH_XRE"/>
    <property type="match status" value="1"/>
</dbReference>
<dbReference type="Pfam" id="PF01381">
    <property type="entry name" value="HTH_3"/>
    <property type="match status" value="1"/>
</dbReference>
<keyword evidence="3" id="KW-1185">Reference proteome</keyword>
<sequence length="121" mass="13280">MSVIDELLGRSISERRRQIGMSQAELAAGLKITQRKIAAFENGTDRATAQQIFEIADLLDVDVTEFFDKADAPDAAGCARDIPDWAGVESVVGHYDVLSKAHRAAIFAFLLALTPDRKENF</sequence>